<evidence type="ECO:0000256" key="2">
    <source>
        <dbReference type="ARBA" id="ARBA00022737"/>
    </source>
</evidence>
<evidence type="ECO:0000313" key="10">
    <source>
        <dbReference type="Ensembl" id="ENSSSCP00065012543.1"/>
    </source>
</evidence>
<sequence length="234" mass="26391">MARYESRGRYSGSQLSRPDCSGGSGLWGAEERGRGVRRGRRQCPPVRRRHLRVASRRVWLFIRGFGNLACCGLRGPPGASSPPPFLPQQTIYDPSRPAPVTTKDAPEFQNLTPPPSHAATIASKLAIHNPNLPATLPINSQNIQPVRYNRSNPNLEKRLIHYFDYSGCTKVNTKSSHLKAHLRTHTGEKPYKCTGKLTRHYRKHTGAKPFHCSVYNRSFSCLDHLALHMKRHQK</sequence>
<dbReference type="PROSITE" id="PS50157">
    <property type="entry name" value="ZINC_FINGER_C2H2_2"/>
    <property type="match status" value="1"/>
</dbReference>
<dbReference type="InterPro" id="IPR013087">
    <property type="entry name" value="Znf_C2H2_type"/>
</dbReference>
<evidence type="ECO:0000313" key="11">
    <source>
        <dbReference type="Proteomes" id="UP000694725"/>
    </source>
</evidence>
<feature type="region of interest" description="Disordered" evidence="8">
    <location>
        <begin position="1"/>
        <end position="45"/>
    </location>
</feature>
<protein>
    <recommendedName>
        <fullName evidence="9">C2H2-type domain-containing protein</fullName>
    </recommendedName>
</protein>
<feature type="domain" description="C2H2-type" evidence="9">
    <location>
        <begin position="163"/>
        <end position="190"/>
    </location>
</feature>
<evidence type="ECO:0000256" key="4">
    <source>
        <dbReference type="ARBA" id="ARBA00022833"/>
    </source>
</evidence>
<dbReference type="AlphaFoldDB" id="A0A8D1XXK1"/>
<accession>A0A8D1XXK1</accession>
<dbReference type="PANTHER" id="PTHR23235:SF82">
    <property type="entry name" value="KRUEPPEL-LIKE FACTOR 5"/>
    <property type="match status" value="1"/>
</dbReference>
<feature type="compositionally biased region" description="Basic residues" evidence="8">
    <location>
        <begin position="35"/>
        <end position="45"/>
    </location>
</feature>
<evidence type="ECO:0000256" key="3">
    <source>
        <dbReference type="ARBA" id="ARBA00022771"/>
    </source>
</evidence>
<keyword evidence="6" id="KW-0804">Transcription</keyword>
<keyword evidence="2" id="KW-0677">Repeat</keyword>
<dbReference type="PANTHER" id="PTHR23235">
    <property type="entry name" value="KRUEPPEL-LIKE TRANSCRIPTION FACTOR"/>
    <property type="match status" value="1"/>
</dbReference>
<evidence type="ECO:0000256" key="1">
    <source>
        <dbReference type="ARBA" id="ARBA00022723"/>
    </source>
</evidence>
<dbReference type="Proteomes" id="UP000694725">
    <property type="component" value="Unplaced"/>
</dbReference>
<evidence type="ECO:0000256" key="5">
    <source>
        <dbReference type="ARBA" id="ARBA00023015"/>
    </source>
</evidence>
<keyword evidence="4" id="KW-0862">Zinc</keyword>
<keyword evidence="5" id="KW-0805">Transcription regulation</keyword>
<dbReference type="Ensembl" id="ENSSSCT00065030699.1">
    <property type="protein sequence ID" value="ENSSSCP00065012543.1"/>
    <property type="gene ID" value="ENSSSCG00065023082.1"/>
</dbReference>
<dbReference type="GO" id="GO:0008270">
    <property type="term" value="F:zinc ion binding"/>
    <property type="evidence" value="ECO:0007669"/>
    <property type="project" value="UniProtKB-KW"/>
</dbReference>
<keyword evidence="1" id="KW-0479">Metal-binding</keyword>
<dbReference type="SUPFAM" id="SSF57667">
    <property type="entry name" value="beta-beta-alpha zinc fingers"/>
    <property type="match status" value="2"/>
</dbReference>
<proteinExistence type="predicted"/>
<reference evidence="10" key="1">
    <citation type="submission" date="2025-08" db="UniProtKB">
        <authorList>
            <consortium name="Ensembl"/>
        </authorList>
    </citation>
    <scope>IDENTIFICATION</scope>
</reference>
<dbReference type="FunFam" id="3.30.160.60:FF:000032">
    <property type="entry name" value="Krueppel-like factor 4"/>
    <property type="match status" value="1"/>
</dbReference>
<dbReference type="InterPro" id="IPR036236">
    <property type="entry name" value="Znf_C2H2_sf"/>
</dbReference>
<name>A0A8D1XXK1_PIG</name>
<keyword evidence="3 7" id="KW-0863">Zinc-finger</keyword>
<organism evidence="10 11">
    <name type="scientific">Sus scrofa</name>
    <name type="common">Pig</name>
    <dbReference type="NCBI Taxonomy" id="9823"/>
    <lineage>
        <taxon>Eukaryota</taxon>
        <taxon>Metazoa</taxon>
        <taxon>Chordata</taxon>
        <taxon>Craniata</taxon>
        <taxon>Vertebrata</taxon>
        <taxon>Euteleostomi</taxon>
        <taxon>Mammalia</taxon>
        <taxon>Eutheria</taxon>
        <taxon>Laurasiatheria</taxon>
        <taxon>Artiodactyla</taxon>
        <taxon>Suina</taxon>
        <taxon>Suidae</taxon>
        <taxon>Sus</taxon>
    </lineage>
</organism>
<evidence type="ECO:0000256" key="8">
    <source>
        <dbReference type="SAM" id="MobiDB-lite"/>
    </source>
</evidence>
<evidence type="ECO:0000259" key="9">
    <source>
        <dbReference type="PROSITE" id="PS50157"/>
    </source>
</evidence>
<evidence type="ECO:0000256" key="6">
    <source>
        <dbReference type="ARBA" id="ARBA00023163"/>
    </source>
</evidence>
<dbReference type="Gene3D" id="3.30.160.60">
    <property type="entry name" value="Classic Zinc Finger"/>
    <property type="match status" value="2"/>
</dbReference>
<evidence type="ECO:0000256" key="7">
    <source>
        <dbReference type="PROSITE-ProRule" id="PRU00042"/>
    </source>
</evidence>